<sequence>RENVYENFDELDEDDPWAYFKEWQAARGPRKSYAKYDPDTQSNNSIPILKQLETVNRADVILKTNYINLDDQEMPPSSEKLASSAASWYAEDSALVSESESSIQSKESQPLEVSTSKGKSVECSLRKGRVWNKRDRCLYCSLDVTNFSRHIFRKHPKEDSVLKITMLPKRDIARKHMLDLLRKKGNFSYLHAADTIRPVQRPSSFSNSNTVSADYLPCIYCKGLYKQKSLKRHAKKCYYNKENKAGIKYASEGQTMLSFTESRKKFLDKLRLKSEIFNSMQADRISLNGKGDVIICQYAEDYLRKHKRPHIRNAVSNKIRELGRLLIPLQDLYGINTMIEALKAENFDKVVAATRIISGYDEVTHSFQAPSLALHMRTTLMAVAAVAKSLLFKKDPILPVQNYEESLKDVKRFNELVDKNWKFSMGSLALKDLNEKQCLKPQTLPVTQDIITFKDYVQQVAETSLTNLNINCNDEKSFKKLTEAALALLIVLNRKRVCDVQYIKIESYVNNSTNSNQEECLNILSESEIALSKHFKRIITIGKGSKAVPVLFSKNIQRYVDSLLSVRNSTDIVPKDNPFLFGLSGSSSKWADGSKALRKFAENCGAKNPKTLTSSRLRKQIATVLQILNLDETEMEQVARFMGHTKKTHEEFYRLPQDIFQTAKIAKLLLMMEKGVGAENKGKTLNEIDAQLEMWNNQDTRLEEHDDISNMYASEPSCSKEMDSDVLNREDHELESDWSKDILVDPNCNEENYVNANRDTKEGLNPETIKNVCGNTKKEKMHYRGTWTAKQKSVMSAFFKSHLKSKVAPKKQECLKLKNERPDLFKDKTWVQIKVFIYNCYRAI</sequence>
<dbReference type="InterPro" id="IPR011010">
    <property type="entry name" value="DNA_brk_join_enz"/>
</dbReference>
<evidence type="ECO:0000313" key="2">
    <source>
        <dbReference type="Proteomes" id="UP001153709"/>
    </source>
</evidence>
<accession>A0A9P0E165</accession>
<dbReference type="Proteomes" id="UP001153709">
    <property type="component" value="Chromosome 9"/>
</dbReference>
<dbReference type="GO" id="GO:0003677">
    <property type="term" value="F:DNA binding"/>
    <property type="evidence" value="ECO:0007669"/>
    <property type="project" value="InterPro"/>
</dbReference>
<organism evidence="1 2">
    <name type="scientific">Diabrotica balteata</name>
    <name type="common">Banded cucumber beetle</name>
    <dbReference type="NCBI Taxonomy" id="107213"/>
    <lineage>
        <taxon>Eukaryota</taxon>
        <taxon>Metazoa</taxon>
        <taxon>Ecdysozoa</taxon>
        <taxon>Arthropoda</taxon>
        <taxon>Hexapoda</taxon>
        <taxon>Insecta</taxon>
        <taxon>Pterygota</taxon>
        <taxon>Neoptera</taxon>
        <taxon>Endopterygota</taxon>
        <taxon>Coleoptera</taxon>
        <taxon>Polyphaga</taxon>
        <taxon>Cucujiformia</taxon>
        <taxon>Chrysomeloidea</taxon>
        <taxon>Chrysomelidae</taxon>
        <taxon>Galerucinae</taxon>
        <taxon>Diabroticina</taxon>
        <taxon>Diabroticites</taxon>
        <taxon>Diabrotica</taxon>
    </lineage>
</organism>
<keyword evidence="2" id="KW-1185">Reference proteome</keyword>
<reference evidence="1" key="1">
    <citation type="submission" date="2022-01" db="EMBL/GenBank/DDBJ databases">
        <authorList>
            <person name="King R."/>
        </authorList>
    </citation>
    <scope>NUCLEOTIDE SEQUENCE</scope>
</reference>
<dbReference type="EMBL" id="OU898284">
    <property type="protein sequence ID" value="CAH1286499.1"/>
    <property type="molecule type" value="Genomic_DNA"/>
</dbReference>
<evidence type="ECO:0000313" key="1">
    <source>
        <dbReference type="EMBL" id="CAH1286499.1"/>
    </source>
</evidence>
<dbReference type="OrthoDB" id="6764596at2759"/>
<proteinExistence type="predicted"/>
<dbReference type="SUPFAM" id="SSF56349">
    <property type="entry name" value="DNA breaking-rejoining enzymes"/>
    <property type="match status" value="1"/>
</dbReference>
<protein>
    <submittedName>
        <fullName evidence="1">Uncharacterized protein</fullName>
    </submittedName>
</protein>
<feature type="non-terminal residue" evidence="1">
    <location>
        <position position="1"/>
    </location>
</feature>
<dbReference type="PANTHER" id="PTHR33480">
    <property type="entry name" value="SET DOMAIN-CONTAINING PROTEIN-RELATED"/>
    <property type="match status" value="1"/>
</dbReference>
<gene>
    <name evidence="1" type="ORF">DIABBA_LOCUS13550</name>
</gene>
<dbReference type="AlphaFoldDB" id="A0A9P0E165"/>
<name>A0A9P0E165_DIABA</name>
<dbReference type="PANTHER" id="PTHR33480:SF1">
    <property type="entry name" value="TYR RECOMBINASE DOMAIN-CONTAINING PROTEIN"/>
    <property type="match status" value="1"/>
</dbReference>